<comment type="caution">
    <text evidence="2">The sequence shown here is derived from an EMBL/GenBank/DDBJ whole genome shotgun (WGS) entry which is preliminary data.</text>
</comment>
<evidence type="ECO:0000313" key="2">
    <source>
        <dbReference type="EMBL" id="KAK4013936.1"/>
    </source>
</evidence>
<proteinExistence type="predicted"/>
<gene>
    <name evidence="2" type="ORF">OUZ56_026484</name>
</gene>
<accession>A0ABQ9ZM14</accession>
<dbReference type="Proteomes" id="UP001234178">
    <property type="component" value="Unassembled WGS sequence"/>
</dbReference>
<dbReference type="EMBL" id="JAOYFB010000004">
    <property type="protein sequence ID" value="KAK4013936.1"/>
    <property type="molecule type" value="Genomic_DNA"/>
</dbReference>
<sequence length="172" mass="18975">MKNKEDEDVQVGVLLTLLGLEGPRIYETFTWSAAANDVLTLIPSHGKVRLLNATSFSLVINGRSLIATCEYDAQRDSILRDQIVIGFADVKTHEILLFDPQLTLKTAIEIFRACESSSAIADKMTSEAIKRLTLEKFKSSRPSGYSKTGQFGVRRGSAESQTSEQGLECDDQ</sequence>
<evidence type="ECO:0000313" key="3">
    <source>
        <dbReference type="Proteomes" id="UP001234178"/>
    </source>
</evidence>
<feature type="compositionally biased region" description="Polar residues" evidence="1">
    <location>
        <begin position="140"/>
        <end position="149"/>
    </location>
</feature>
<keyword evidence="3" id="KW-1185">Reference proteome</keyword>
<evidence type="ECO:0000256" key="1">
    <source>
        <dbReference type="SAM" id="MobiDB-lite"/>
    </source>
</evidence>
<name>A0ABQ9ZM14_9CRUS</name>
<organism evidence="2 3">
    <name type="scientific">Daphnia magna</name>
    <dbReference type="NCBI Taxonomy" id="35525"/>
    <lineage>
        <taxon>Eukaryota</taxon>
        <taxon>Metazoa</taxon>
        <taxon>Ecdysozoa</taxon>
        <taxon>Arthropoda</taxon>
        <taxon>Crustacea</taxon>
        <taxon>Branchiopoda</taxon>
        <taxon>Diplostraca</taxon>
        <taxon>Cladocera</taxon>
        <taxon>Anomopoda</taxon>
        <taxon>Daphniidae</taxon>
        <taxon>Daphnia</taxon>
    </lineage>
</organism>
<protein>
    <submittedName>
        <fullName evidence="2">Uncharacterized protein</fullName>
    </submittedName>
</protein>
<reference evidence="2 3" key="1">
    <citation type="journal article" date="2023" name="Nucleic Acids Res.">
        <title>The hologenome of Daphnia magna reveals possible DNA methylation and microbiome-mediated evolution of the host genome.</title>
        <authorList>
            <person name="Chaturvedi A."/>
            <person name="Li X."/>
            <person name="Dhandapani V."/>
            <person name="Marshall H."/>
            <person name="Kissane S."/>
            <person name="Cuenca-Cambronero M."/>
            <person name="Asole G."/>
            <person name="Calvet F."/>
            <person name="Ruiz-Romero M."/>
            <person name="Marangio P."/>
            <person name="Guigo R."/>
            <person name="Rago D."/>
            <person name="Mirbahai L."/>
            <person name="Eastwood N."/>
            <person name="Colbourne J.K."/>
            <person name="Zhou J."/>
            <person name="Mallon E."/>
            <person name="Orsini L."/>
        </authorList>
    </citation>
    <scope>NUCLEOTIDE SEQUENCE [LARGE SCALE GENOMIC DNA]</scope>
    <source>
        <strain evidence="2">LRV0_1</strain>
    </source>
</reference>
<feature type="region of interest" description="Disordered" evidence="1">
    <location>
        <begin position="138"/>
        <end position="172"/>
    </location>
</feature>